<proteinExistence type="predicted"/>
<feature type="transmembrane region" description="Helical" evidence="1">
    <location>
        <begin position="148"/>
        <end position="170"/>
    </location>
</feature>
<gene>
    <name evidence="2" type="ORF">E2C01_005808</name>
</gene>
<organism evidence="2 3">
    <name type="scientific">Portunus trituberculatus</name>
    <name type="common">Swimming crab</name>
    <name type="synonym">Neptunus trituberculatus</name>
    <dbReference type="NCBI Taxonomy" id="210409"/>
    <lineage>
        <taxon>Eukaryota</taxon>
        <taxon>Metazoa</taxon>
        <taxon>Ecdysozoa</taxon>
        <taxon>Arthropoda</taxon>
        <taxon>Crustacea</taxon>
        <taxon>Multicrustacea</taxon>
        <taxon>Malacostraca</taxon>
        <taxon>Eumalacostraca</taxon>
        <taxon>Eucarida</taxon>
        <taxon>Decapoda</taxon>
        <taxon>Pleocyemata</taxon>
        <taxon>Brachyura</taxon>
        <taxon>Eubrachyura</taxon>
        <taxon>Portunoidea</taxon>
        <taxon>Portunidae</taxon>
        <taxon>Portuninae</taxon>
        <taxon>Portunus</taxon>
    </lineage>
</organism>
<keyword evidence="1" id="KW-0812">Transmembrane</keyword>
<protein>
    <submittedName>
        <fullName evidence="2">Uncharacterized protein</fullName>
    </submittedName>
</protein>
<accession>A0A5B7CUG3</accession>
<dbReference type="PROSITE" id="PS51257">
    <property type="entry name" value="PROKAR_LIPOPROTEIN"/>
    <property type="match status" value="1"/>
</dbReference>
<dbReference type="EMBL" id="VSRR010000256">
    <property type="protein sequence ID" value="MPC13089.1"/>
    <property type="molecule type" value="Genomic_DNA"/>
</dbReference>
<dbReference type="AlphaFoldDB" id="A0A5B7CUG3"/>
<dbReference type="Proteomes" id="UP000324222">
    <property type="component" value="Unassembled WGS sequence"/>
</dbReference>
<evidence type="ECO:0000256" key="1">
    <source>
        <dbReference type="SAM" id="Phobius"/>
    </source>
</evidence>
<feature type="transmembrane region" description="Helical" evidence="1">
    <location>
        <begin position="177"/>
        <end position="194"/>
    </location>
</feature>
<keyword evidence="1" id="KW-0472">Membrane</keyword>
<name>A0A5B7CUG3_PORTR</name>
<keyword evidence="1" id="KW-1133">Transmembrane helix</keyword>
<evidence type="ECO:0000313" key="2">
    <source>
        <dbReference type="EMBL" id="MPC13089.1"/>
    </source>
</evidence>
<comment type="caution">
    <text evidence="2">The sequence shown here is derived from an EMBL/GenBank/DDBJ whole genome shotgun (WGS) entry which is preliminary data.</text>
</comment>
<reference evidence="2 3" key="1">
    <citation type="submission" date="2019-05" db="EMBL/GenBank/DDBJ databases">
        <title>Another draft genome of Portunus trituberculatus and its Hox gene families provides insights of decapod evolution.</title>
        <authorList>
            <person name="Jeong J.-H."/>
            <person name="Song I."/>
            <person name="Kim S."/>
            <person name="Choi T."/>
            <person name="Kim D."/>
            <person name="Ryu S."/>
            <person name="Kim W."/>
        </authorList>
    </citation>
    <scope>NUCLEOTIDE SEQUENCE [LARGE SCALE GENOMIC DNA]</scope>
    <source>
        <tissue evidence="2">Muscle</tissue>
    </source>
</reference>
<feature type="transmembrane region" description="Helical" evidence="1">
    <location>
        <begin position="200"/>
        <end position="219"/>
    </location>
</feature>
<evidence type="ECO:0000313" key="3">
    <source>
        <dbReference type="Proteomes" id="UP000324222"/>
    </source>
</evidence>
<feature type="transmembrane region" description="Helical" evidence="1">
    <location>
        <begin position="97"/>
        <end position="119"/>
    </location>
</feature>
<keyword evidence="3" id="KW-1185">Reference proteome</keyword>
<sequence>MRVGAAQEREISLYLFFFSLSCRRASVTVRPGLRRYSCSNCATREPASSPSASSISDSCRGGTPPLMVALADSTSGMYWKGGSSRSSGTYTVDKERLLMIFVLDGLASLGKINMVLTFIDLHFDRYLLSSLCRCSTPALVCFLQQLPLLSLSLGCPVAYRHINLVILAVAGNTHRHGCLLLTILSLFLLASTLSRRLPGAPPICVLGTLAHIVLLLCVLHKEVLQECFLSLCDEVFINSWKSSADQYISQLQFTFLPPCVQQLQGIKVVL</sequence>